<protein>
    <submittedName>
        <fullName evidence="2">Putative membrane protein</fullName>
    </submittedName>
</protein>
<feature type="transmembrane region" description="Helical" evidence="1">
    <location>
        <begin position="236"/>
        <end position="257"/>
    </location>
</feature>
<evidence type="ECO:0000256" key="1">
    <source>
        <dbReference type="SAM" id="Phobius"/>
    </source>
</evidence>
<feature type="transmembrane region" description="Helical" evidence="1">
    <location>
        <begin position="176"/>
        <end position="195"/>
    </location>
</feature>
<dbReference type="STRING" id="2718.CHUV0807_0185"/>
<dbReference type="EMBL" id="ACKY01000111">
    <property type="protein sequence ID" value="EEV87840.1"/>
    <property type="molecule type" value="Genomic_DNA"/>
</dbReference>
<proteinExistence type="predicted"/>
<keyword evidence="1" id="KW-1133">Transmembrane helix</keyword>
<dbReference type="GeneID" id="84790104"/>
<dbReference type="RefSeq" id="WP_004142161.1">
    <property type="nucleotide sequence ID" value="NZ_GG694027.1"/>
</dbReference>
<feature type="transmembrane region" description="Helical" evidence="1">
    <location>
        <begin position="207"/>
        <end position="230"/>
    </location>
</feature>
<dbReference type="HOGENOM" id="CLU_062241_0_0_6"/>
<gene>
    <name evidence="2" type="ORF">HMPREF0198_2005</name>
</gene>
<keyword evidence="1" id="KW-0472">Membrane</keyword>
<feature type="transmembrane region" description="Helical" evidence="1">
    <location>
        <begin position="146"/>
        <end position="164"/>
    </location>
</feature>
<feature type="transmembrane region" description="Helical" evidence="1">
    <location>
        <begin position="264"/>
        <end position="284"/>
    </location>
</feature>
<dbReference type="AlphaFoldDB" id="C8NBX7"/>
<evidence type="ECO:0000313" key="3">
    <source>
        <dbReference type="Proteomes" id="UP000004870"/>
    </source>
</evidence>
<name>C8NBX7_CARH6</name>
<feature type="transmembrane region" description="Helical" evidence="1">
    <location>
        <begin position="92"/>
        <end position="109"/>
    </location>
</feature>
<feature type="transmembrane region" description="Helical" evidence="1">
    <location>
        <begin position="60"/>
        <end position="80"/>
    </location>
</feature>
<keyword evidence="1" id="KW-0812">Transmembrane</keyword>
<comment type="caution">
    <text evidence="2">The sequence shown here is derived from an EMBL/GenBank/DDBJ whole genome shotgun (WGS) entry which is preliminary data.</text>
</comment>
<dbReference type="OrthoDB" id="1524053at2"/>
<reference evidence="2 3" key="1">
    <citation type="submission" date="2009-08" db="EMBL/GenBank/DDBJ databases">
        <authorList>
            <person name="Qin X."/>
            <person name="Bachman B."/>
            <person name="Battles P."/>
            <person name="Bell A."/>
            <person name="Bess C."/>
            <person name="Bickham C."/>
            <person name="Chaboub L."/>
            <person name="Chen D."/>
            <person name="Coyle M."/>
            <person name="Deiros D.R."/>
            <person name="Dinh H."/>
            <person name="Forbes L."/>
            <person name="Fowler G."/>
            <person name="Francisco L."/>
            <person name="Fu Q."/>
            <person name="Gubbala S."/>
            <person name="Hale W."/>
            <person name="Han Y."/>
            <person name="Hemphill L."/>
            <person name="Highlander S.K."/>
            <person name="Hirani K."/>
            <person name="Hogues M."/>
            <person name="Jackson L."/>
            <person name="Jakkamsetti A."/>
            <person name="Javaid M."/>
            <person name="Jiang H."/>
            <person name="Korchina V."/>
            <person name="Kovar C."/>
            <person name="Lara F."/>
            <person name="Lee S."/>
            <person name="Mata R."/>
            <person name="Mathew T."/>
            <person name="Moen C."/>
            <person name="Morales K."/>
            <person name="Munidasa M."/>
            <person name="Nazareth L."/>
            <person name="Ngo R."/>
            <person name="Nguyen L."/>
            <person name="Okwuonu G."/>
            <person name="Ongeri F."/>
            <person name="Patil S."/>
            <person name="Petrosino J."/>
            <person name="Pham C."/>
            <person name="Pham P."/>
            <person name="Pu L.-L."/>
            <person name="Puazo M."/>
            <person name="Raj R."/>
            <person name="Reid J."/>
            <person name="Rouhana J."/>
            <person name="Saada N."/>
            <person name="Shang Y."/>
            <person name="Simmons D."/>
            <person name="Thornton R."/>
            <person name="Warren J."/>
            <person name="Weissenberger G."/>
            <person name="Zhang J."/>
            <person name="Zhang L."/>
            <person name="Zhou C."/>
            <person name="Zhu D."/>
            <person name="Muzny D."/>
            <person name="Worley K."/>
            <person name="Gibbs R."/>
        </authorList>
    </citation>
    <scope>NUCLEOTIDE SEQUENCE [LARGE SCALE GENOMIC DNA]</scope>
    <source>
        <strain evidence="3">ATCC 15826 / DSM 8339 / NCTC 10426 / 6573</strain>
    </source>
</reference>
<dbReference type="Proteomes" id="UP000004870">
    <property type="component" value="Unassembled WGS sequence"/>
</dbReference>
<dbReference type="InterPro" id="IPR037185">
    <property type="entry name" value="EmrE-like"/>
</dbReference>
<feature type="transmembrane region" description="Helical" evidence="1">
    <location>
        <begin position="115"/>
        <end position="134"/>
    </location>
</feature>
<sequence>MLFLLISVCLSVAVSVLLKLARRRQLEVTQMVAVNYPVAALLTWLLAQPSWANADGFWSWWWLFVLLGVLLPLVFVIMGRAVQAAGIVRADAAQRVALVIPLLAAFLLFGERLSWWSAAGIALVFAALAALLQRDSSAGEGDGRHAALWLTGVWLGYGVIDVLLKRLSLATDGKLFALLLVIFVLAALLSFAFLWARGTRWRRDNVLAGMALGALNFGNIFCYLKAHVALKDHPSVVFAGMNVGVIVLGALVGAGVFRERLSRVNVAGVALALVAVGCLTYARLAGA</sequence>
<accession>C8NBX7</accession>
<keyword evidence="3" id="KW-1185">Reference proteome</keyword>
<dbReference type="Gene3D" id="1.10.3730.20">
    <property type="match status" value="1"/>
</dbReference>
<evidence type="ECO:0000313" key="2">
    <source>
        <dbReference type="EMBL" id="EEV87840.1"/>
    </source>
</evidence>
<organism evidence="2 3">
    <name type="scientific">Cardiobacterium hominis (strain ATCC 15826 / DSM 8339 / NCTC 10426 / 6573)</name>
    <dbReference type="NCBI Taxonomy" id="638300"/>
    <lineage>
        <taxon>Bacteria</taxon>
        <taxon>Pseudomonadati</taxon>
        <taxon>Pseudomonadota</taxon>
        <taxon>Gammaproteobacteria</taxon>
        <taxon>Cardiobacteriales</taxon>
        <taxon>Cardiobacteriaceae</taxon>
        <taxon>Cardiobacterium</taxon>
    </lineage>
</organism>
<dbReference type="SUPFAM" id="SSF103481">
    <property type="entry name" value="Multidrug resistance efflux transporter EmrE"/>
    <property type="match status" value="2"/>
</dbReference>